<feature type="transmembrane region" description="Helical" evidence="1">
    <location>
        <begin position="87"/>
        <end position="108"/>
    </location>
</feature>
<keyword evidence="3" id="KW-1185">Reference proteome</keyword>
<dbReference type="Proteomes" id="UP000478052">
    <property type="component" value="Unassembled WGS sequence"/>
</dbReference>
<dbReference type="OrthoDB" id="6734584at2759"/>
<evidence type="ECO:0000256" key="1">
    <source>
        <dbReference type="SAM" id="Phobius"/>
    </source>
</evidence>
<dbReference type="AlphaFoldDB" id="A0A6G0VX46"/>
<evidence type="ECO:0000313" key="3">
    <source>
        <dbReference type="Proteomes" id="UP000478052"/>
    </source>
</evidence>
<gene>
    <name evidence="2" type="ORF">FWK35_00033243</name>
</gene>
<evidence type="ECO:0000313" key="2">
    <source>
        <dbReference type="EMBL" id="KAF0712556.1"/>
    </source>
</evidence>
<comment type="caution">
    <text evidence="2">The sequence shown here is derived from an EMBL/GenBank/DDBJ whole genome shotgun (WGS) entry which is preliminary data.</text>
</comment>
<keyword evidence="1" id="KW-0472">Membrane</keyword>
<proteinExistence type="predicted"/>
<dbReference type="EMBL" id="VUJU01010886">
    <property type="protein sequence ID" value="KAF0712556.1"/>
    <property type="molecule type" value="Genomic_DNA"/>
</dbReference>
<reference evidence="2 3" key="1">
    <citation type="submission" date="2019-08" db="EMBL/GenBank/DDBJ databases">
        <title>Whole genome of Aphis craccivora.</title>
        <authorList>
            <person name="Voronova N.V."/>
            <person name="Shulinski R.S."/>
            <person name="Bandarenka Y.V."/>
            <person name="Zhorov D.G."/>
            <person name="Warner D."/>
        </authorList>
    </citation>
    <scope>NUCLEOTIDE SEQUENCE [LARGE SCALE GENOMIC DNA]</scope>
    <source>
        <strain evidence="2">180601</strain>
        <tissue evidence="2">Whole Body</tissue>
    </source>
</reference>
<protein>
    <submittedName>
        <fullName evidence="2">CCHC-type domain-containing protein</fullName>
    </submittedName>
</protein>
<accession>A0A6G0VX46</accession>
<keyword evidence="1" id="KW-0812">Transmembrane</keyword>
<name>A0A6G0VX46_APHCR</name>
<organism evidence="2 3">
    <name type="scientific">Aphis craccivora</name>
    <name type="common">Cowpea aphid</name>
    <dbReference type="NCBI Taxonomy" id="307492"/>
    <lineage>
        <taxon>Eukaryota</taxon>
        <taxon>Metazoa</taxon>
        <taxon>Ecdysozoa</taxon>
        <taxon>Arthropoda</taxon>
        <taxon>Hexapoda</taxon>
        <taxon>Insecta</taxon>
        <taxon>Pterygota</taxon>
        <taxon>Neoptera</taxon>
        <taxon>Paraneoptera</taxon>
        <taxon>Hemiptera</taxon>
        <taxon>Sternorrhyncha</taxon>
        <taxon>Aphidomorpha</taxon>
        <taxon>Aphidoidea</taxon>
        <taxon>Aphididae</taxon>
        <taxon>Aphidini</taxon>
        <taxon>Aphis</taxon>
        <taxon>Aphis</taxon>
    </lineage>
</organism>
<keyword evidence="1" id="KW-1133">Transmembrane helix</keyword>
<sequence length="289" mass="33098">MMADGTLLIAKRKITTKMYKDFIPQLDISIDWKTKYNTILNNSIIPDKGNPIVKKNSFKLIEYSKSLEELKYTKTSSNIMDTIGNGLYIIITIIIISIGLVITIILYLTTKNKHCKTSNCVKNSIESKVYETVNTPNHDNPLPKIIYFNRFCQVFELQPVSERTLLQQIYLSDLTERNHNGLRPSCFELHSSKQKPKEDVIAYSTRIESLQILILEQKTSGKSAEVATALENSLKAQTIQVFIEFLGKLKDFIKDRNPPTLEKAIQAAREEERVRRSLAESKRFYEGNG</sequence>